<name>A0A5B7EN31_PORTR</name>
<protein>
    <submittedName>
        <fullName evidence="1">Uncharacterized protein</fullName>
    </submittedName>
</protein>
<evidence type="ECO:0000313" key="2">
    <source>
        <dbReference type="Proteomes" id="UP000324222"/>
    </source>
</evidence>
<sequence>MGYAQLSLQDKTWGFAFLIKGFSVIHSSRIKGDKKNHLQAKNCSREPPFWCGTSQKTRLWGSKEDVSIHRQGPGKRGEGRLFDYSCQTERETPQPPAKRLSANYSTPPSEDLKLLACHAAQETISDGGYEEATSGFLPEIQGVEVGRLTECNVQRWKHVLADQG</sequence>
<gene>
    <name evidence="1" type="ORF">E2C01_027973</name>
</gene>
<organism evidence="1 2">
    <name type="scientific">Portunus trituberculatus</name>
    <name type="common">Swimming crab</name>
    <name type="synonym">Neptunus trituberculatus</name>
    <dbReference type="NCBI Taxonomy" id="210409"/>
    <lineage>
        <taxon>Eukaryota</taxon>
        <taxon>Metazoa</taxon>
        <taxon>Ecdysozoa</taxon>
        <taxon>Arthropoda</taxon>
        <taxon>Crustacea</taxon>
        <taxon>Multicrustacea</taxon>
        <taxon>Malacostraca</taxon>
        <taxon>Eumalacostraca</taxon>
        <taxon>Eucarida</taxon>
        <taxon>Decapoda</taxon>
        <taxon>Pleocyemata</taxon>
        <taxon>Brachyura</taxon>
        <taxon>Eubrachyura</taxon>
        <taxon>Portunoidea</taxon>
        <taxon>Portunidae</taxon>
        <taxon>Portuninae</taxon>
        <taxon>Portunus</taxon>
    </lineage>
</organism>
<dbReference type="Proteomes" id="UP000324222">
    <property type="component" value="Unassembled WGS sequence"/>
</dbReference>
<evidence type="ECO:0000313" key="1">
    <source>
        <dbReference type="EMBL" id="MPC34579.1"/>
    </source>
</evidence>
<keyword evidence="2" id="KW-1185">Reference proteome</keyword>
<comment type="caution">
    <text evidence="1">The sequence shown here is derived from an EMBL/GenBank/DDBJ whole genome shotgun (WGS) entry which is preliminary data.</text>
</comment>
<dbReference type="EMBL" id="VSRR010003084">
    <property type="protein sequence ID" value="MPC34579.1"/>
    <property type="molecule type" value="Genomic_DNA"/>
</dbReference>
<reference evidence="1 2" key="1">
    <citation type="submission" date="2019-05" db="EMBL/GenBank/DDBJ databases">
        <title>Another draft genome of Portunus trituberculatus and its Hox gene families provides insights of decapod evolution.</title>
        <authorList>
            <person name="Jeong J.-H."/>
            <person name="Song I."/>
            <person name="Kim S."/>
            <person name="Choi T."/>
            <person name="Kim D."/>
            <person name="Ryu S."/>
            <person name="Kim W."/>
        </authorList>
    </citation>
    <scope>NUCLEOTIDE SEQUENCE [LARGE SCALE GENOMIC DNA]</scope>
    <source>
        <tissue evidence="1">Muscle</tissue>
    </source>
</reference>
<accession>A0A5B7EN31</accession>
<proteinExistence type="predicted"/>
<dbReference type="AlphaFoldDB" id="A0A5B7EN31"/>